<organism evidence="2 3">
    <name type="scientific">Aquilegia coerulea</name>
    <name type="common">Rocky mountain columbine</name>
    <dbReference type="NCBI Taxonomy" id="218851"/>
    <lineage>
        <taxon>Eukaryota</taxon>
        <taxon>Viridiplantae</taxon>
        <taxon>Streptophyta</taxon>
        <taxon>Embryophyta</taxon>
        <taxon>Tracheophyta</taxon>
        <taxon>Spermatophyta</taxon>
        <taxon>Magnoliopsida</taxon>
        <taxon>Ranunculales</taxon>
        <taxon>Ranunculaceae</taxon>
        <taxon>Thalictroideae</taxon>
        <taxon>Aquilegia</taxon>
    </lineage>
</organism>
<evidence type="ECO:0000256" key="1">
    <source>
        <dbReference type="SAM" id="MobiDB-lite"/>
    </source>
</evidence>
<dbReference type="Proteomes" id="UP000230069">
    <property type="component" value="Unassembled WGS sequence"/>
</dbReference>
<keyword evidence="3" id="KW-1185">Reference proteome</keyword>
<evidence type="ECO:0000313" key="2">
    <source>
        <dbReference type="EMBL" id="PIA51065.1"/>
    </source>
</evidence>
<proteinExistence type="predicted"/>
<feature type="region of interest" description="Disordered" evidence="1">
    <location>
        <begin position="1"/>
        <end position="20"/>
    </location>
</feature>
<name>A0A2G5E5P1_AQUCA</name>
<dbReference type="InParanoid" id="A0A2G5E5P1"/>
<evidence type="ECO:0000313" key="3">
    <source>
        <dbReference type="Proteomes" id="UP000230069"/>
    </source>
</evidence>
<dbReference type="AlphaFoldDB" id="A0A2G5E5P1"/>
<reference evidence="2 3" key="1">
    <citation type="submission" date="2017-09" db="EMBL/GenBank/DDBJ databases">
        <title>WGS assembly of Aquilegia coerulea Goldsmith.</title>
        <authorList>
            <person name="Hodges S."/>
            <person name="Kramer E."/>
            <person name="Nordborg M."/>
            <person name="Tomkins J."/>
            <person name="Borevitz J."/>
            <person name="Derieg N."/>
            <person name="Yan J."/>
            <person name="Mihaltcheva S."/>
            <person name="Hayes R.D."/>
            <person name="Rokhsar D."/>
        </authorList>
    </citation>
    <scope>NUCLEOTIDE SEQUENCE [LARGE SCALE GENOMIC DNA]</scope>
    <source>
        <strain evidence="3">cv. Goldsmith</strain>
    </source>
</reference>
<protein>
    <submittedName>
        <fullName evidence="2">Uncharacterized protein</fullName>
    </submittedName>
</protein>
<gene>
    <name evidence="2" type="ORF">AQUCO_01100116v1</name>
</gene>
<sequence>MKVAAIPLMSSQKRPSQMCPLDKFPGKKVGAIPSMPARERPSGMCPMALVDIISGSLCRHETCSCQDG</sequence>
<accession>A0A2G5E5P1</accession>
<dbReference type="EMBL" id="KZ305028">
    <property type="protein sequence ID" value="PIA51065.1"/>
    <property type="molecule type" value="Genomic_DNA"/>
</dbReference>